<sequence length="150" mass="17573">MFDGSERLLKDVRQLWGEALKTTSYLVNRCPSAAVQFKTPLEAWSGHPADYGNLRIFGNEKCVISCDVVFNEVNMHSQRFPRGIILSEVEDQEPLSYKEAIKSRDKKHWTKTMHEEMKSLEKNQIWILVKKPENQKLVGCKWIFKGRREF</sequence>
<accession>A0A438GE73</accession>
<evidence type="ECO:0008006" key="3">
    <source>
        <dbReference type="Google" id="ProtNLM"/>
    </source>
</evidence>
<comment type="caution">
    <text evidence="1">The sequence shown here is derived from an EMBL/GenBank/DDBJ whole genome shotgun (WGS) entry which is preliminary data.</text>
</comment>
<organism evidence="1 2">
    <name type="scientific">Vitis vinifera</name>
    <name type="common">Grape</name>
    <dbReference type="NCBI Taxonomy" id="29760"/>
    <lineage>
        <taxon>Eukaryota</taxon>
        <taxon>Viridiplantae</taxon>
        <taxon>Streptophyta</taxon>
        <taxon>Embryophyta</taxon>
        <taxon>Tracheophyta</taxon>
        <taxon>Spermatophyta</taxon>
        <taxon>Magnoliopsida</taxon>
        <taxon>eudicotyledons</taxon>
        <taxon>Gunneridae</taxon>
        <taxon>Pentapetalae</taxon>
        <taxon>rosids</taxon>
        <taxon>Vitales</taxon>
        <taxon>Vitaceae</taxon>
        <taxon>Viteae</taxon>
        <taxon>Vitis</taxon>
    </lineage>
</organism>
<proteinExistence type="predicted"/>
<dbReference type="EMBL" id="QGNW01000463">
    <property type="protein sequence ID" value="RVW70514.1"/>
    <property type="molecule type" value="Genomic_DNA"/>
</dbReference>
<evidence type="ECO:0000313" key="2">
    <source>
        <dbReference type="Proteomes" id="UP000288805"/>
    </source>
</evidence>
<dbReference type="AlphaFoldDB" id="A0A438GE73"/>
<gene>
    <name evidence="1" type="ORF">CK203_056138</name>
</gene>
<name>A0A438GE73_VITVI</name>
<evidence type="ECO:0000313" key="1">
    <source>
        <dbReference type="EMBL" id="RVW70514.1"/>
    </source>
</evidence>
<reference evidence="1 2" key="1">
    <citation type="journal article" date="2018" name="PLoS Genet.">
        <title>Population sequencing reveals clonal diversity and ancestral inbreeding in the grapevine cultivar Chardonnay.</title>
        <authorList>
            <person name="Roach M.J."/>
            <person name="Johnson D.L."/>
            <person name="Bohlmann J."/>
            <person name="van Vuuren H.J."/>
            <person name="Jones S.J."/>
            <person name="Pretorius I.S."/>
            <person name="Schmidt S.A."/>
            <person name="Borneman A.R."/>
        </authorList>
    </citation>
    <scope>NUCLEOTIDE SEQUENCE [LARGE SCALE GENOMIC DNA]</scope>
    <source>
        <strain evidence="2">cv. Chardonnay</strain>
        <tissue evidence="1">Leaf</tissue>
    </source>
</reference>
<dbReference type="Proteomes" id="UP000288805">
    <property type="component" value="Unassembled WGS sequence"/>
</dbReference>
<protein>
    <recommendedName>
        <fullName evidence="3">Retrovirus-related Pol polyprotein from transposon TNT 1-94</fullName>
    </recommendedName>
</protein>